<evidence type="ECO:0000313" key="2">
    <source>
        <dbReference type="Proteomes" id="UP000325780"/>
    </source>
</evidence>
<organism evidence="1 2">
    <name type="scientific">Aspergillus avenaceus</name>
    <dbReference type="NCBI Taxonomy" id="36643"/>
    <lineage>
        <taxon>Eukaryota</taxon>
        <taxon>Fungi</taxon>
        <taxon>Dikarya</taxon>
        <taxon>Ascomycota</taxon>
        <taxon>Pezizomycotina</taxon>
        <taxon>Eurotiomycetes</taxon>
        <taxon>Eurotiomycetidae</taxon>
        <taxon>Eurotiales</taxon>
        <taxon>Aspergillaceae</taxon>
        <taxon>Aspergillus</taxon>
        <taxon>Aspergillus subgen. Circumdati</taxon>
    </lineage>
</organism>
<keyword evidence="2" id="KW-1185">Reference proteome</keyword>
<dbReference type="EMBL" id="ML742280">
    <property type="protein sequence ID" value="KAE8146192.1"/>
    <property type="molecule type" value="Genomic_DNA"/>
</dbReference>
<dbReference type="AlphaFoldDB" id="A0A5N6TIN4"/>
<accession>A0A5N6TIN4</accession>
<name>A0A5N6TIN4_ASPAV</name>
<protein>
    <submittedName>
        <fullName evidence="1">Uncharacterized protein</fullName>
    </submittedName>
</protein>
<proteinExistence type="predicted"/>
<dbReference type="Proteomes" id="UP000325780">
    <property type="component" value="Unassembled WGS sequence"/>
</dbReference>
<gene>
    <name evidence="1" type="ORF">BDV25DRAFT_162957</name>
</gene>
<reference evidence="1 2" key="1">
    <citation type="submission" date="2019-04" db="EMBL/GenBank/DDBJ databases">
        <title>Friends and foes A comparative genomics study of 23 Aspergillus species from section Flavi.</title>
        <authorList>
            <consortium name="DOE Joint Genome Institute"/>
            <person name="Kjaerbolling I."/>
            <person name="Vesth T."/>
            <person name="Frisvad J.C."/>
            <person name="Nybo J.L."/>
            <person name="Theobald S."/>
            <person name="Kildgaard S."/>
            <person name="Isbrandt T."/>
            <person name="Kuo A."/>
            <person name="Sato A."/>
            <person name="Lyhne E.K."/>
            <person name="Kogle M.E."/>
            <person name="Wiebenga A."/>
            <person name="Kun R.S."/>
            <person name="Lubbers R.J."/>
            <person name="Makela M.R."/>
            <person name="Barry K."/>
            <person name="Chovatia M."/>
            <person name="Clum A."/>
            <person name="Daum C."/>
            <person name="Haridas S."/>
            <person name="He G."/>
            <person name="LaButti K."/>
            <person name="Lipzen A."/>
            <person name="Mondo S."/>
            <person name="Riley R."/>
            <person name="Salamov A."/>
            <person name="Simmons B.A."/>
            <person name="Magnuson J.K."/>
            <person name="Henrissat B."/>
            <person name="Mortensen U.H."/>
            <person name="Larsen T.O."/>
            <person name="Devries R.P."/>
            <person name="Grigoriev I.V."/>
            <person name="Machida M."/>
            <person name="Baker S.E."/>
            <person name="Andersen M.R."/>
        </authorList>
    </citation>
    <scope>NUCLEOTIDE SEQUENCE [LARGE SCALE GENOMIC DNA]</scope>
    <source>
        <strain evidence="1 2">IBT 18842</strain>
    </source>
</reference>
<evidence type="ECO:0000313" key="1">
    <source>
        <dbReference type="EMBL" id="KAE8146192.1"/>
    </source>
</evidence>
<sequence>MRLMSNPSFGSQMTQVSGCQRNTITLFVPRSLPAYIMEKAFLYPAVGLAIGLQYAG</sequence>